<keyword evidence="3 6" id="KW-0489">Methyltransferase</keyword>
<comment type="function">
    <text evidence="6">Specifically methylates the N7 position of a guanine in 16S rRNA.</text>
</comment>
<dbReference type="PANTHER" id="PTHR31760">
    <property type="entry name" value="S-ADENOSYL-L-METHIONINE-DEPENDENT METHYLTRANSFERASES SUPERFAMILY PROTEIN"/>
    <property type="match status" value="1"/>
</dbReference>
<dbReference type="PANTHER" id="PTHR31760:SF0">
    <property type="entry name" value="S-ADENOSYL-L-METHIONINE-DEPENDENT METHYLTRANSFERASES SUPERFAMILY PROTEIN"/>
    <property type="match status" value="1"/>
</dbReference>
<evidence type="ECO:0000256" key="5">
    <source>
        <dbReference type="ARBA" id="ARBA00022691"/>
    </source>
</evidence>
<protein>
    <recommendedName>
        <fullName evidence="6">Ribosomal RNA small subunit methyltransferase G</fullName>
        <ecNumber evidence="6">2.1.1.-</ecNumber>
    </recommendedName>
    <alternativeName>
        <fullName evidence="6">16S rRNA 7-methylguanosine methyltransferase</fullName>
        <shortName evidence="6">16S rRNA m7G methyltransferase</shortName>
    </alternativeName>
</protein>
<keyword evidence="4 6" id="KW-0808">Transferase</keyword>
<evidence type="ECO:0000256" key="3">
    <source>
        <dbReference type="ARBA" id="ARBA00022603"/>
    </source>
</evidence>
<dbReference type="InterPro" id="IPR029063">
    <property type="entry name" value="SAM-dependent_MTases_sf"/>
</dbReference>
<dbReference type="OrthoDB" id="9808773at2"/>
<evidence type="ECO:0000313" key="8">
    <source>
        <dbReference type="Proteomes" id="UP000294545"/>
    </source>
</evidence>
<dbReference type="InterPro" id="IPR003682">
    <property type="entry name" value="rRNA_ssu_MeTfrase_G"/>
</dbReference>
<feature type="binding site" evidence="6">
    <location>
        <position position="77"/>
    </location>
    <ligand>
        <name>S-adenosyl-L-methionine</name>
        <dbReference type="ChEBI" id="CHEBI:59789"/>
    </ligand>
</feature>
<dbReference type="Pfam" id="PF02527">
    <property type="entry name" value="GidB"/>
    <property type="match status" value="1"/>
</dbReference>
<gene>
    <name evidence="6" type="primary">rsmG</name>
    <name evidence="7" type="ORF">EDC19_2839</name>
</gene>
<evidence type="ECO:0000313" key="7">
    <source>
        <dbReference type="EMBL" id="TCK86785.1"/>
    </source>
</evidence>
<evidence type="ECO:0000256" key="1">
    <source>
        <dbReference type="ARBA" id="ARBA00022490"/>
    </source>
</evidence>
<dbReference type="NCBIfam" id="TIGR00138">
    <property type="entry name" value="rsmG_gidB"/>
    <property type="match status" value="1"/>
</dbReference>
<dbReference type="RefSeq" id="WP_132283491.1">
    <property type="nucleotide sequence ID" value="NZ_SMGQ01000019.1"/>
</dbReference>
<feature type="binding site" evidence="6">
    <location>
        <begin position="128"/>
        <end position="129"/>
    </location>
    <ligand>
        <name>S-adenosyl-L-methionine</name>
        <dbReference type="ChEBI" id="CHEBI:59789"/>
    </ligand>
</feature>
<keyword evidence="1 6" id="KW-0963">Cytoplasm</keyword>
<dbReference type="GO" id="GO:0070043">
    <property type="term" value="F:rRNA (guanine-N7-)-methyltransferase activity"/>
    <property type="evidence" value="ECO:0007669"/>
    <property type="project" value="UniProtKB-UniRule"/>
</dbReference>
<feature type="binding site" evidence="6">
    <location>
        <position position="147"/>
    </location>
    <ligand>
        <name>S-adenosyl-L-methionine</name>
        <dbReference type="ChEBI" id="CHEBI:59789"/>
    </ligand>
</feature>
<dbReference type="Proteomes" id="UP000294545">
    <property type="component" value="Unassembled WGS sequence"/>
</dbReference>
<feature type="binding site" evidence="6">
    <location>
        <position position="82"/>
    </location>
    <ligand>
        <name>S-adenosyl-L-methionine</name>
        <dbReference type="ChEBI" id="CHEBI:59789"/>
    </ligand>
</feature>
<accession>A0A4R1M4N8</accession>
<dbReference type="CDD" id="cd02440">
    <property type="entry name" value="AdoMet_MTases"/>
    <property type="match status" value="1"/>
</dbReference>
<dbReference type="EMBL" id="SMGQ01000019">
    <property type="protein sequence ID" value="TCK86785.1"/>
    <property type="molecule type" value="Genomic_DNA"/>
</dbReference>
<proteinExistence type="inferred from homology"/>
<evidence type="ECO:0000256" key="2">
    <source>
        <dbReference type="ARBA" id="ARBA00022552"/>
    </source>
</evidence>
<comment type="caution">
    <text evidence="7">The sequence shown here is derived from an EMBL/GenBank/DDBJ whole genome shotgun (WGS) entry which is preliminary data.</text>
</comment>
<keyword evidence="2 6" id="KW-0698">rRNA processing</keyword>
<dbReference type="AlphaFoldDB" id="A0A4R1M4N8"/>
<dbReference type="SUPFAM" id="SSF53335">
    <property type="entry name" value="S-adenosyl-L-methionine-dependent methyltransferases"/>
    <property type="match status" value="1"/>
</dbReference>
<reference evidence="7 8" key="1">
    <citation type="submission" date="2019-03" db="EMBL/GenBank/DDBJ databases">
        <title>Genomic Encyclopedia of Type Strains, Phase IV (KMG-IV): sequencing the most valuable type-strain genomes for metagenomic binning, comparative biology and taxonomic classification.</title>
        <authorList>
            <person name="Goeker M."/>
        </authorList>
    </citation>
    <scope>NUCLEOTIDE SEQUENCE [LARGE SCALE GENOMIC DNA]</scope>
    <source>
        <strain evidence="7 8">DSM 24176</strain>
    </source>
</reference>
<organism evidence="7 8">
    <name type="scientific">Natranaerovirga hydrolytica</name>
    <dbReference type="NCBI Taxonomy" id="680378"/>
    <lineage>
        <taxon>Bacteria</taxon>
        <taxon>Bacillati</taxon>
        <taxon>Bacillota</taxon>
        <taxon>Clostridia</taxon>
        <taxon>Lachnospirales</taxon>
        <taxon>Natranaerovirgaceae</taxon>
        <taxon>Natranaerovirga</taxon>
    </lineage>
</organism>
<comment type="subcellular location">
    <subcellularLocation>
        <location evidence="6">Cytoplasm</location>
    </subcellularLocation>
</comment>
<name>A0A4R1M4N8_9FIRM</name>
<dbReference type="GO" id="GO:0005829">
    <property type="term" value="C:cytosol"/>
    <property type="evidence" value="ECO:0007669"/>
    <property type="project" value="TreeGrafter"/>
</dbReference>
<dbReference type="Gene3D" id="3.40.50.150">
    <property type="entry name" value="Vaccinia Virus protein VP39"/>
    <property type="match status" value="1"/>
</dbReference>
<keyword evidence="5 6" id="KW-0949">S-adenosyl-L-methionine</keyword>
<dbReference type="PIRSF" id="PIRSF003078">
    <property type="entry name" value="GidB"/>
    <property type="match status" value="1"/>
</dbReference>
<sequence length="238" mass="27215">MKDINKIDYFIEWLEIEVQEGYKEKFLQYYTLLIEWNEKINLTTITDFDDVIIKHFVDSLLIYKVFDLTNERIIDIGTGAGFPGIPLKIVNPNLNITLVDSLKKRVNFLDEVIEKLDLTNITAIHGRAEDLGNNVVHREQYDLCVSRAVANLAILSEYCIPLVKNKGAFISYKSSKIEEELEASKKAIGVLGGKIKQLEKINILNTDISRSFIVIEKIKKTPKSYPRKSGKPNKDPIK</sequence>
<evidence type="ECO:0000256" key="6">
    <source>
        <dbReference type="HAMAP-Rule" id="MF_00074"/>
    </source>
</evidence>
<evidence type="ECO:0000256" key="4">
    <source>
        <dbReference type="ARBA" id="ARBA00022679"/>
    </source>
</evidence>
<keyword evidence="8" id="KW-1185">Reference proteome</keyword>
<comment type="similarity">
    <text evidence="6">Belongs to the methyltransferase superfamily. RNA methyltransferase RsmG family.</text>
</comment>
<dbReference type="FunFam" id="3.40.50.150:FF:000041">
    <property type="entry name" value="Ribosomal RNA small subunit methyltransferase G"/>
    <property type="match status" value="1"/>
</dbReference>
<dbReference type="HAMAP" id="MF_00074">
    <property type="entry name" value="16SrRNA_methyltr_G"/>
    <property type="match status" value="1"/>
</dbReference>
<comment type="caution">
    <text evidence="6">Lacks conserved residue(s) required for the propagation of feature annotation.</text>
</comment>
<dbReference type="EC" id="2.1.1.-" evidence="6"/>